<evidence type="ECO:0000259" key="2">
    <source>
        <dbReference type="SMART" id="SM00722"/>
    </source>
</evidence>
<dbReference type="NCBIfam" id="TIGR04247">
    <property type="entry name" value="NosD_copper_fam"/>
    <property type="match status" value="1"/>
</dbReference>
<dbReference type="KEGG" id="kak:Kalk_08480"/>
<dbReference type="InterPro" id="IPR012334">
    <property type="entry name" value="Pectin_lyas_fold"/>
</dbReference>
<organism evidence="3 4">
    <name type="scientific">Ketobacter alkanivorans</name>
    <dbReference type="NCBI Taxonomy" id="1917421"/>
    <lineage>
        <taxon>Bacteria</taxon>
        <taxon>Pseudomonadati</taxon>
        <taxon>Pseudomonadota</taxon>
        <taxon>Gammaproteobacteria</taxon>
        <taxon>Pseudomonadales</taxon>
        <taxon>Ketobacteraceae</taxon>
        <taxon>Ketobacter</taxon>
    </lineage>
</organism>
<dbReference type="RefSeq" id="WP_101893820.1">
    <property type="nucleotide sequence ID" value="NZ_CP022684.1"/>
</dbReference>
<reference evidence="4" key="1">
    <citation type="submission" date="2017-08" db="EMBL/GenBank/DDBJ databases">
        <title>Direct submision.</title>
        <authorList>
            <person name="Kim S.-J."/>
            <person name="Rhee S.-K."/>
        </authorList>
    </citation>
    <scope>NUCLEOTIDE SEQUENCE [LARGE SCALE GENOMIC DNA]</scope>
    <source>
        <strain evidence="4">GI5</strain>
    </source>
</reference>
<dbReference type="NCBIfam" id="TIGR03804">
    <property type="entry name" value="para_beta_helix"/>
    <property type="match status" value="1"/>
</dbReference>
<dbReference type="EMBL" id="CP022684">
    <property type="protein sequence ID" value="AUM12453.1"/>
    <property type="molecule type" value="Genomic_DNA"/>
</dbReference>
<dbReference type="Gene3D" id="2.160.20.10">
    <property type="entry name" value="Single-stranded right-handed beta-helix, Pectin lyase-like"/>
    <property type="match status" value="1"/>
</dbReference>
<dbReference type="AlphaFoldDB" id="A0A2K9LJL7"/>
<dbReference type="SMART" id="SM00722">
    <property type="entry name" value="CASH"/>
    <property type="match status" value="2"/>
</dbReference>
<dbReference type="SUPFAM" id="SSF51126">
    <property type="entry name" value="Pectin lyase-like"/>
    <property type="match status" value="1"/>
</dbReference>
<sequence>MHRVALASLLLLLCSYAVQGKTVTDSATLQRALEQSTSHIELSPGTYRGNFTIQSATSLHCQSGAILDGAGQADTLRIKAEGVTVSGCRIVGWGDNLTAMNAGIFVEKQAHKVRLEHNQLEGDTFGIWVDGSRDAHIYHNRIQGNERIRSQDRGNGIHLFSTTGADVAHNEVWHTRDGIYIDTSNHNRLHNNYLHHLRYGIHYMYSYHNEVSNNRTHSTRTGYALMQSKHLHVFGNRSEQDENYGILMNFITDSNLHNNIIINVQTGSNPTGSAHIQGAEGKALFIYNSVFNTIAFNRLQGSDLGIHLTAGSEDNQIHNNAFIHNKQQVKYVSNRMQEWSYQERGNYWSDYLGWDRNRDGVGDTHYEPNDAMDKVLWTYPTARLLINSPAVETLRWIQKAFPVLKPAGVQDSYPLMQPPADLQTINAPPAVTLSPHYGDHP</sequence>
<dbReference type="SMART" id="SM00710">
    <property type="entry name" value="PbH1"/>
    <property type="match status" value="9"/>
</dbReference>
<gene>
    <name evidence="3" type="ORF">Kalk_08480</name>
</gene>
<evidence type="ECO:0000256" key="1">
    <source>
        <dbReference type="SAM" id="SignalP"/>
    </source>
</evidence>
<proteinExistence type="predicted"/>
<dbReference type="Proteomes" id="UP000235116">
    <property type="component" value="Chromosome"/>
</dbReference>
<dbReference type="InterPro" id="IPR006633">
    <property type="entry name" value="Carb-bd_sugar_hydrolysis-dom"/>
</dbReference>
<keyword evidence="4" id="KW-1185">Reference proteome</keyword>
<accession>A0A2K9LJL7</accession>
<feature type="domain" description="Carbohydrate-binding/sugar hydrolysis" evidence="2">
    <location>
        <begin position="42"/>
        <end position="182"/>
    </location>
</feature>
<feature type="chain" id="PRO_5014655772" evidence="1">
    <location>
        <begin position="21"/>
        <end position="441"/>
    </location>
</feature>
<dbReference type="OrthoDB" id="9767990at2"/>
<feature type="domain" description="Carbohydrate-binding/sugar hydrolysis" evidence="2">
    <location>
        <begin position="188"/>
        <end position="364"/>
    </location>
</feature>
<dbReference type="InterPro" id="IPR007742">
    <property type="entry name" value="NosD_dom"/>
</dbReference>
<evidence type="ECO:0000313" key="4">
    <source>
        <dbReference type="Proteomes" id="UP000235116"/>
    </source>
</evidence>
<dbReference type="InterPro" id="IPR006626">
    <property type="entry name" value="PbH1"/>
</dbReference>
<feature type="signal peptide" evidence="1">
    <location>
        <begin position="1"/>
        <end position="20"/>
    </location>
</feature>
<name>A0A2K9LJL7_9GAMM</name>
<dbReference type="Pfam" id="PF05048">
    <property type="entry name" value="NosD"/>
    <property type="match status" value="1"/>
</dbReference>
<protein>
    <submittedName>
        <fullName evidence="3">Copper-binding protein</fullName>
    </submittedName>
</protein>
<dbReference type="InterPro" id="IPR011050">
    <property type="entry name" value="Pectin_lyase_fold/virulence"/>
</dbReference>
<dbReference type="InterPro" id="IPR026464">
    <property type="entry name" value="NosD_copper_fam"/>
</dbReference>
<dbReference type="InterPro" id="IPR022441">
    <property type="entry name" value="Para_beta_helix_rpt-2"/>
</dbReference>
<keyword evidence="1" id="KW-0732">Signal</keyword>
<evidence type="ECO:0000313" key="3">
    <source>
        <dbReference type="EMBL" id="AUM12453.1"/>
    </source>
</evidence>